<feature type="region of interest" description="Disordered" evidence="1">
    <location>
        <begin position="119"/>
        <end position="145"/>
    </location>
</feature>
<feature type="region of interest" description="Disordered" evidence="1">
    <location>
        <begin position="53"/>
        <end position="73"/>
    </location>
</feature>
<organism evidence="2 3">
    <name type="scientific">Fraxinus pennsylvanica</name>
    <dbReference type="NCBI Taxonomy" id="56036"/>
    <lineage>
        <taxon>Eukaryota</taxon>
        <taxon>Viridiplantae</taxon>
        <taxon>Streptophyta</taxon>
        <taxon>Embryophyta</taxon>
        <taxon>Tracheophyta</taxon>
        <taxon>Spermatophyta</taxon>
        <taxon>Magnoliopsida</taxon>
        <taxon>eudicotyledons</taxon>
        <taxon>Gunneridae</taxon>
        <taxon>Pentapetalae</taxon>
        <taxon>asterids</taxon>
        <taxon>lamiids</taxon>
        <taxon>Lamiales</taxon>
        <taxon>Oleaceae</taxon>
        <taxon>Oleeae</taxon>
        <taxon>Fraxinus</taxon>
    </lineage>
</organism>
<gene>
    <name evidence="2" type="ORF">FPE_LOCUS5101</name>
</gene>
<evidence type="ECO:0000256" key="1">
    <source>
        <dbReference type="SAM" id="MobiDB-lite"/>
    </source>
</evidence>
<proteinExistence type="predicted"/>
<keyword evidence="3" id="KW-1185">Reference proteome</keyword>
<dbReference type="PANTHER" id="PTHR33472">
    <property type="entry name" value="OS01G0106600 PROTEIN"/>
    <property type="match status" value="1"/>
</dbReference>
<dbReference type="PANTHER" id="PTHR33472:SF28">
    <property type="entry name" value="BROMO AND FHA DOMAIN-CONTAINING PROTEIN DDB_G0267958"/>
    <property type="match status" value="1"/>
</dbReference>
<dbReference type="AlphaFoldDB" id="A0AAD1YX21"/>
<sequence length="145" mass="15804">MAFTDAEKQKSFDKEINELISSLTNCVSSIPKNGGDSTQDDDGFRMITLSGTNLGANMRGEMDEKPTGPQGVELGDTEELTAYVNNNFQASNNSIMLGGSFNTKDPGVHLDISEYVDHNAHHLKRGKKGEKGGSESDHHNEHYSD</sequence>
<protein>
    <submittedName>
        <fullName evidence="2">Uncharacterized protein</fullName>
    </submittedName>
</protein>
<evidence type="ECO:0000313" key="3">
    <source>
        <dbReference type="Proteomes" id="UP000834106"/>
    </source>
</evidence>
<feature type="compositionally biased region" description="Basic and acidic residues" evidence="1">
    <location>
        <begin position="129"/>
        <end position="145"/>
    </location>
</feature>
<reference evidence="2" key="1">
    <citation type="submission" date="2023-05" db="EMBL/GenBank/DDBJ databases">
        <authorList>
            <person name="Huff M."/>
        </authorList>
    </citation>
    <scope>NUCLEOTIDE SEQUENCE</scope>
</reference>
<dbReference type="Proteomes" id="UP000834106">
    <property type="component" value="Chromosome 3"/>
</dbReference>
<dbReference type="EMBL" id="OU503038">
    <property type="protein sequence ID" value="CAI9757671.1"/>
    <property type="molecule type" value="Genomic_DNA"/>
</dbReference>
<name>A0AAD1YX21_9LAMI</name>
<evidence type="ECO:0000313" key="2">
    <source>
        <dbReference type="EMBL" id="CAI9757671.1"/>
    </source>
</evidence>
<accession>A0AAD1YX21</accession>